<gene>
    <name evidence="3" type="primary">LOC34617288</name>
</gene>
<organism evidence="2 3">
    <name type="scientific">Cyclospora cayetanensis</name>
    <dbReference type="NCBI Taxonomy" id="88456"/>
    <lineage>
        <taxon>Eukaryota</taxon>
        <taxon>Sar</taxon>
        <taxon>Alveolata</taxon>
        <taxon>Apicomplexa</taxon>
        <taxon>Conoidasida</taxon>
        <taxon>Coccidia</taxon>
        <taxon>Eucoccidiorida</taxon>
        <taxon>Eimeriorina</taxon>
        <taxon>Eimeriidae</taxon>
        <taxon>Cyclospora</taxon>
    </lineage>
</organism>
<dbReference type="Proteomes" id="UP000515125">
    <property type="component" value="Unplaced"/>
</dbReference>
<dbReference type="InterPro" id="IPR013078">
    <property type="entry name" value="His_Pase_superF_clade-1"/>
</dbReference>
<dbReference type="Pfam" id="PF00300">
    <property type="entry name" value="His_Phos_1"/>
    <property type="match status" value="1"/>
</dbReference>
<dbReference type="SUPFAM" id="SSF53254">
    <property type="entry name" value="Phosphoglycerate mutase-like"/>
    <property type="match status" value="1"/>
</dbReference>
<dbReference type="InterPro" id="IPR029033">
    <property type="entry name" value="His_PPase_superfam"/>
</dbReference>
<reference evidence="3" key="1">
    <citation type="submission" date="2025-08" db="UniProtKB">
        <authorList>
            <consortium name="RefSeq"/>
        </authorList>
    </citation>
    <scope>IDENTIFICATION</scope>
</reference>
<protein>
    <submittedName>
        <fullName evidence="3">Mannitol-1-phosphatase</fullName>
    </submittedName>
</protein>
<sequence>MERKWTEMELEKCYATIRESQLNQRENYVKFLQDAGKDQIAKWQQLASEIGIGLDVQSGRIRYKDTFEPLDLHMEVCYIRHGKTEGNTEPRVYQGQVDYQNNQLNNIGLEQAATAAERLEKFVHDGEWSLPDLVVSSPLQRAQKTALPFLEKHKDIEYKVLPEVAEMKFGAWDNLKVAELPATDIGHLFYLEQNALVKSKEPHRVNLSLWTHPEWLNGQKEIEGENFLECMQRQREALRKVEKIANEVLKQKCHNELRKPRVVLYGHSMAGAAVSILLGFGKADASGWLGFDGNYIMPNATPTLLIPGRTQHKQA</sequence>
<dbReference type="RefSeq" id="XP_022588000.2">
    <property type="nucleotide sequence ID" value="XM_022730663.2"/>
</dbReference>
<dbReference type="GO" id="GO:0043456">
    <property type="term" value="P:regulation of pentose-phosphate shunt"/>
    <property type="evidence" value="ECO:0007669"/>
    <property type="project" value="TreeGrafter"/>
</dbReference>
<keyword evidence="2" id="KW-1185">Reference proteome</keyword>
<keyword evidence="1" id="KW-0378">Hydrolase</keyword>
<dbReference type="GO" id="GO:0045820">
    <property type="term" value="P:negative regulation of glycolytic process"/>
    <property type="evidence" value="ECO:0007669"/>
    <property type="project" value="TreeGrafter"/>
</dbReference>
<dbReference type="PANTHER" id="PTHR46517">
    <property type="entry name" value="FRUCTOSE-2,6-BISPHOSPHATASE TIGAR"/>
    <property type="match status" value="1"/>
</dbReference>
<dbReference type="AlphaFoldDB" id="A0A6P5WEY1"/>
<dbReference type="CDD" id="cd07067">
    <property type="entry name" value="HP_PGM_like"/>
    <property type="match status" value="1"/>
</dbReference>
<dbReference type="GO" id="GO:0005829">
    <property type="term" value="C:cytosol"/>
    <property type="evidence" value="ECO:0007669"/>
    <property type="project" value="TreeGrafter"/>
</dbReference>
<evidence type="ECO:0000256" key="1">
    <source>
        <dbReference type="ARBA" id="ARBA00022801"/>
    </source>
</evidence>
<evidence type="ECO:0000313" key="3">
    <source>
        <dbReference type="RefSeq" id="XP_022588000.2"/>
    </source>
</evidence>
<evidence type="ECO:0000313" key="2">
    <source>
        <dbReference type="Proteomes" id="UP000515125"/>
    </source>
</evidence>
<accession>A0A6P5WEY1</accession>
<dbReference type="InterPro" id="IPR051695">
    <property type="entry name" value="Phosphoglycerate_Mutase"/>
</dbReference>
<dbReference type="PANTHER" id="PTHR46517:SF1">
    <property type="entry name" value="FRUCTOSE-2,6-BISPHOSPHATASE TIGAR"/>
    <property type="match status" value="1"/>
</dbReference>
<proteinExistence type="predicted"/>
<dbReference type="GeneID" id="34617288"/>
<dbReference type="SMART" id="SM00855">
    <property type="entry name" value="PGAM"/>
    <property type="match status" value="1"/>
</dbReference>
<dbReference type="GO" id="GO:0004331">
    <property type="term" value="F:fructose-2,6-bisphosphate 2-phosphatase activity"/>
    <property type="evidence" value="ECO:0007669"/>
    <property type="project" value="TreeGrafter"/>
</dbReference>
<dbReference type="Gene3D" id="3.40.50.1240">
    <property type="entry name" value="Phosphoglycerate mutase-like"/>
    <property type="match status" value="1"/>
</dbReference>
<dbReference type="OrthoDB" id="354304at2759"/>
<name>A0A6P5WEY1_9EIME</name>